<evidence type="ECO:0000259" key="1">
    <source>
        <dbReference type="PROSITE" id="PS51819"/>
    </source>
</evidence>
<dbReference type="AlphaFoldDB" id="A0A916DPX6"/>
<dbReference type="GO" id="GO:0051213">
    <property type="term" value="F:dioxygenase activity"/>
    <property type="evidence" value="ECO:0007669"/>
    <property type="project" value="UniProtKB-KW"/>
</dbReference>
<dbReference type="Gene3D" id="3.10.180.10">
    <property type="entry name" value="2,3-Dihydroxybiphenyl 1,2-Dioxygenase, domain 1"/>
    <property type="match status" value="1"/>
</dbReference>
<evidence type="ECO:0000313" key="2">
    <source>
        <dbReference type="EMBL" id="BDS10401.1"/>
    </source>
</evidence>
<keyword evidence="2" id="KW-0560">Oxidoreductase</keyword>
<reference evidence="2" key="1">
    <citation type="submission" date="2022-09" db="EMBL/GenBank/DDBJ databases">
        <title>Aureispira anguillicida sp. nov., isolated from Leptocephalus of Japanese eel Anguilla japonica.</title>
        <authorList>
            <person name="Yuasa K."/>
            <person name="Mekata T."/>
            <person name="Ikunari K."/>
        </authorList>
    </citation>
    <scope>NUCLEOTIDE SEQUENCE</scope>
    <source>
        <strain evidence="2">EL160426</strain>
    </source>
</reference>
<protein>
    <submittedName>
        <fullName evidence="2">Glyoxalase/bleomycin resistance/extradiol dioxygenase family protein</fullName>
    </submittedName>
</protein>
<dbReference type="Proteomes" id="UP001060919">
    <property type="component" value="Chromosome"/>
</dbReference>
<accession>A0A916DPX6</accession>
<dbReference type="PROSITE" id="PS51819">
    <property type="entry name" value="VOC"/>
    <property type="match status" value="1"/>
</dbReference>
<dbReference type="InterPro" id="IPR037523">
    <property type="entry name" value="VOC_core"/>
</dbReference>
<proteinExistence type="predicted"/>
<dbReference type="KEGG" id="aup:AsAng_0011090"/>
<gene>
    <name evidence="2" type="ORF">AsAng_0011090</name>
</gene>
<dbReference type="Pfam" id="PF00903">
    <property type="entry name" value="Glyoxalase"/>
    <property type="match status" value="1"/>
</dbReference>
<keyword evidence="2" id="KW-0223">Dioxygenase</keyword>
<dbReference type="EMBL" id="AP026867">
    <property type="protein sequence ID" value="BDS10401.1"/>
    <property type="molecule type" value="Genomic_DNA"/>
</dbReference>
<organism evidence="2 3">
    <name type="scientific">Aureispira anguillae</name>
    <dbReference type="NCBI Taxonomy" id="2864201"/>
    <lineage>
        <taxon>Bacteria</taxon>
        <taxon>Pseudomonadati</taxon>
        <taxon>Bacteroidota</taxon>
        <taxon>Saprospiria</taxon>
        <taxon>Saprospirales</taxon>
        <taxon>Saprospiraceae</taxon>
        <taxon>Aureispira</taxon>
    </lineage>
</organism>
<sequence length="119" mass="13780">MKLKLVVIRSKDINKLSDFYTKFGITFNKHKHRKGPLHYSSVIDGTVFEIYPLLKNQSEVDSSIRLGFEVENLDALVEQLKLEKIELVQLPQTSEFGRYAVVKDHEGRKIELSERIASF</sequence>
<dbReference type="InterPro" id="IPR029068">
    <property type="entry name" value="Glyas_Bleomycin-R_OHBP_Dase"/>
</dbReference>
<keyword evidence="3" id="KW-1185">Reference proteome</keyword>
<dbReference type="SUPFAM" id="SSF54593">
    <property type="entry name" value="Glyoxalase/Bleomycin resistance protein/Dihydroxybiphenyl dioxygenase"/>
    <property type="match status" value="1"/>
</dbReference>
<feature type="domain" description="VOC" evidence="1">
    <location>
        <begin position="2"/>
        <end position="115"/>
    </location>
</feature>
<name>A0A916DPX6_9BACT</name>
<dbReference type="RefSeq" id="WP_264791719.1">
    <property type="nucleotide sequence ID" value="NZ_AP026867.1"/>
</dbReference>
<evidence type="ECO:0000313" key="3">
    <source>
        <dbReference type="Proteomes" id="UP001060919"/>
    </source>
</evidence>
<dbReference type="InterPro" id="IPR004360">
    <property type="entry name" value="Glyas_Fos-R_dOase_dom"/>
</dbReference>